<dbReference type="SUPFAM" id="SSF51679">
    <property type="entry name" value="Bacterial luciferase-like"/>
    <property type="match status" value="1"/>
</dbReference>
<proteinExistence type="inferred from homology"/>
<dbReference type="Gene3D" id="3.20.20.30">
    <property type="entry name" value="Luciferase-like domain"/>
    <property type="match status" value="1"/>
</dbReference>
<reference evidence="6 9" key="2">
    <citation type="submission" date="2024-01" db="EMBL/GenBank/DDBJ databases">
        <title>Genome mining of biosynthetic gene clusters to explore secondary metabolites of Streptomyces sp.</title>
        <authorList>
            <person name="Baig A."/>
            <person name="Ajitkumar Shintre N."/>
            <person name="Kumar H."/>
            <person name="Anbarasu A."/>
            <person name="Ramaiah S."/>
        </authorList>
    </citation>
    <scope>NUCLEOTIDE SEQUENCE [LARGE SCALE GENOMIC DNA]</scope>
    <source>
        <strain evidence="6 9">A01</strain>
    </source>
</reference>
<keyword evidence="3 6" id="KW-0560">Oxidoreductase</keyword>
<dbReference type="PANTHER" id="PTHR30137:SF16">
    <property type="entry name" value="BLL0895 PROTEIN"/>
    <property type="match status" value="1"/>
</dbReference>
<comment type="caution">
    <text evidence="7">The sequence shown here is derived from an EMBL/GenBank/DDBJ whole genome shotgun (WGS) entry which is preliminary data.</text>
</comment>
<accession>A0A7K2ITT7</accession>
<dbReference type="RefSeq" id="WP_014909555.1">
    <property type="nucleotide sequence ID" value="NZ_JAYMRS010000009.1"/>
</dbReference>
<dbReference type="GO" id="GO:0016705">
    <property type="term" value="F:oxidoreductase activity, acting on paired donors, with incorporation or reduction of molecular oxygen"/>
    <property type="evidence" value="ECO:0007669"/>
    <property type="project" value="InterPro"/>
</dbReference>
<dbReference type="InterPro" id="IPR050766">
    <property type="entry name" value="Bact_Lucif_Oxidored"/>
</dbReference>
<protein>
    <submittedName>
        <fullName evidence="7">LLM class flavin-dependent oxidoreductase</fullName>
        <ecNumber evidence="6">1.-.-.-</ecNumber>
    </submittedName>
</protein>
<evidence type="ECO:0000313" key="9">
    <source>
        <dbReference type="Proteomes" id="UP001585053"/>
    </source>
</evidence>
<organism evidence="7 8">
    <name type="scientific">Nocardiopsis alba</name>
    <dbReference type="NCBI Taxonomy" id="53437"/>
    <lineage>
        <taxon>Bacteria</taxon>
        <taxon>Bacillati</taxon>
        <taxon>Actinomycetota</taxon>
        <taxon>Actinomycetes</taxon>
        <taxon>Streptosporangiales</taxon>
        <taxon>Nocardiopsidaceae</taxon>
        <taxon>Nocardiopsis</taxon>
    </lineage>
</organism>
<dbReference type="InterPro" id="IPR036661">
    <property type="entry name" value="Luciferase-like_sf"/>
</dbReference>
<evidence type="ECO:0000259" key="5">
    <source>
        <dbReference type="Pfam" id="PF00296"/>
    </source>
</evidence>
<evidence type="ECO:0000256" key="2">
    <source>
        <dbReference type="ARBA" id="ARBA00022630"/>
    </source>
</evidence>
<gene>
    <name evidence="7" type="ORF">GTW20_14075</name>
    <name evidence="6" type="ORF">VSQ78_21275</name>
</gene>
<comment type="similarity">
    <text evidence="1">Belongs to the bacterial luciferase oxidoreductase family.</text>
</comment>
<dbReference type="Proteomes" id="UP000467124">
    <property type="component" value="Unassembled WGS sequence"/>
</dbReference>
<evidence type="ECO:0000256" key="3">
    <source>
        <dbReference type="ARBA" id="ARBA00023002"/>
    </source>
</evidence>
<sequence>MHSRIGIFLSPVHETGQDPHLAIQRDLDLVELADRLNFDEAWFGEHHTLGWGLVGAPETLIAAASQRTRQIRLAHGVVPLSGHHPFHVASRAVHLHHLSQGRYILGVGPGVPFDAPMFGLDGATQRRRLDEALPSLLELVNGEGVVDQKTDWYELRNARLQLPRFGPDPIEVALATSGTSVTSPRLIGRYGLSMTSFALPFALMTPGAPDHIGLAQQWKYAEEAAEEFGRTLDRDRWRIALPVHVAETRKQAFDEVREGYDRWLFEYFGKAAGRDVQPPGVPREQLLEARVEAGGALVGSVDDVVAGIRKMQEATGGFGTLLVYAADWTTYENTDRSLELLARHVAPRINGAADRPREAVDRAIAARSSR</sequence>
<keyword evidence="2" id="KW-0285">Flavoprotein</keyword>
<evidence type="ECO:0000256" key="4">
    <source>
        <dbReference type="ARBA" id="ARBA00023033"/>
    </source>
</evidence>
<feature type="domain" description="Luciferase-like" evidence="5">
    <location>
        <begin position="4"/>
        <end position="314"/>
    </location>
</feature>
<dbReference type="OMA" id="PTDAAMI"/>
<keyword evidence="9" id="KW-1185">Reference proteome</keyword>
<evidence type="ECO:0000313" key="7">
    <source>
        <dbReference type="EMBL" id="MYR33361.1"/>
    </source>
</evidence>
<dbReference type="PANTHER" id="PTHR30137">
    <property type="entry name" value="LUCIFERASE-LIKE MONOOXYGENASE"/>
    <property type="match status" value="1"/>
</dbReference>
<evidence type="ECO:0000256" key="1">
    <source>
        <dbReference type="ARBA" id="ARBA00010426"/>
    </source>
</evidence>
<evidence type="ECO:0000313" key="6">
    <source>
        <dbReference type="EMBL" id="MFB8770241.1"/>
    </source>
</evidence>
<name>A0A7K2ITT7_9ACTN</name>
<dbReference type="EC" id="1.-.-.-" evidence="6"/>
<keyword evidence="4" id="KW-0503">Monooxygenase</keyword>
<evidence type="ECO:0000313" key="8">
    <source>
        <dbReference type="Proteomes" id="UP000467124"/>
    </source>
</evidence>
<dbReference type="GO" id="GO:0005829">
    <property type="term" value="C:cytosol"/>
    <property type="evidence" value="ECO:0007669"/>
    <property type="project" value="TreeGrafter"/>
</dbReference>
<dbReference type="GO" id="GO:0004497">
    <property type="term" value="F:monooxygenase activity"/>
    <property type="evidence" value="ECO:0007669"/>
    <property type="project" value="UniProtKB-KW"/>
</dbReference>
<dbReference type="EMBL" id="WWHY01000001">
    <property type="protein sequence ID" value="MYR33361.1"/>
    <property type="molecule type" value="Genomic_DNA"/>
</dbReference>
<dbReference type="EMBL" id="JAYMRS010000009">
    <property type="protein sequence ID" value="MFB8770241.1"/>
    <property type="molecule type" value="Genomic_DNA"/>
</dbReference>
<dbReference type="Proteomes" id="UP001585053">
    <property type="component" value="Unassembled WGS sequence"/>
</dbReference>
<dbReference type="Pfam" id="PF00296">
    <property type="entry name" value="Bac_luciferase"/>
    <property type="match status" value="1"/>
</dbReference>
<dbReference type="InterPro" id="IPR011251">
    <property type="entry name" value="Luciferase-like_dom"/>
</dbReference>
<dbReference type="AlphaFoldDB" id="A0A7K2ITT7"/>
<reference evidence="7 8" key="1">
    <citation type="journal article" date="2019" name="Nat. Commun.">
        <title>The antimicrobial potential of Streptomyces from insect microbiomes.</title>
        <authorList>
            <person name="Chevrette M.G."/>
            <person name="Carlson C.M."/>
            <person name="Ortega H.E."/>
            <person name="Thomas C."/>
            <person name="Ananiev G.E."/>
            <person name="Barns K.J."/>
            <person name="Book A.J."/>
            <person name="Cagnazzo J."/>
            <person name="Carlos C."/>
            <person name="Flanigan W."/>
            <person name="Grubbs K.J."/>
            <person name="Horn H.A."/>
            <person name="Hoffmann F.M."/>
            <person name="Klassen J.L."/>
            <person name="Knack J.J."/>
            <person name="Lewin G.R."/>
            <person name="McDonald B.R."/>
            <person name="Muller L."/>
            <person name="Melo W.G.P."/>
            <person name="Pinto-Tomas A.A."/>
            <person name="Schmitz A."/>
            <person name="Wendt-Pienkowski E."/>
            <person name="Wildman S."/>
            <person name="Zhao M."/>
            <person name="Zhang F."/>
            <person name="Bugni T.S."/>
            <person name="Andes D.R."/>
            <person name="Pupo M.T."/>
            <person name="Currie C.R."/>
        </authorList>
    </citation>
    <scope>NUCLEOTIDE SEQUENCE [LARGE SCALE GENOMIC DNA]</scope>
    <source>
        <strain evidence="7 8">SID5840</strain>
    </source>
</reference>